<feature type="region of interest" description="Disordered" evidence="2">
    <location>
        <begin position="1"/>
        <end position="21"/>
    </location>
</feature>
<dbReference type="Proteomes" id="UP000663791">
    <property type="component" value="Unassembled WGS sequence"/>
</dbReference>
<feature type="compositionally biased region" description="Polar residues" evidence="2">
    <location>
        <begin position="177"/>
        <end position="187"/>
    </location>
</feature>
<feature type="compositionally biased region" description="Low complexity" evidence="2">
    <location>
        <begin position="149"/>
        <end position="176"/>
    </location>
</feature>
<feature type="region of interest" description="Disordered" evidence="2">
    <location>
        <begin position="140"/>
        <end position="187"/>
    </location>
</feature>
<evidence type="ECO:0000313" key="3">
    <source>
        <dbReference type="EMBL" id="MBM9459740.1"/>
    </source>
</evidence>
<proteinExistence type="predicted"/>
<reference evidence="3" key="1">
    <citation type="submission" date="2021-01" db="EMBL/GenBank/DDBJ databases">
        <title>Novel species in genus Nocardioides.</title>
        <authorList>
            <person name="Zhang G."/>
        </authorList>
    </citation>
    <scope>NUCLEOTIDE SEQUENCE</scope>
    <source>
        <strain evidence="3">Zg-536</strain>
    </source>
</reference>
<evidence type="ECO:0000256" key="2">
    <source>
        <dbReference type="SAM" id="MobiDB-lite"/>
    </source>
</evidence>
<comment type="caution">
    <text evidence="3">The sequence shown here is derived from an EMBL/GenBank/DDBJ whole genome shotgun (WGS) entry which is preliminary data.</text>
</comment>
<dbReference type="RefSeq" id="WP_205291042.1">
    <property type="nucleotide sequence ID" value="NZ_CP074406.1"/>
</dbReference>
<dbReference type="AlphaFoldDB" id="A0A938Y5R3"/>
<evidence type="ECO:0000256" key="1">
    <source>
        <dbReference type="SAM" id="Coils"/>
    </source>
</evidence>
<organism evidence="3 4">
    <name type="scientific">Nocardioides faecalis</name>
    <dbReference type="NCBI Taxonomy" id="2803858"/>
    <lineage>
        <taxon>Bacteria</taxon>
        <taxon>Bacillati</taxon>
        <taxon>Actinomycetota</taxon>
        <taxon>Actinomycetes</taxon>
        <taxon>Propionibacteriales</taxon>
        <taxon>Nocardioidaceae</taxon>
        <taxon>Nocardioides</taxon>
    </lineage>
</organism>
<keyword evidence="4" id="KW-1185">Reference proteome</keyword>
<feature type="coiled-coil region" evidence="1">
    <location>
        <begin position="21"/>
        <end position="52"/>
    </location>
</feature>
<dbReference type="EMBL" id="JAERTX010000005">
    <property type="protein sequence ID" value="MBM9459740.1"/>
    <property type="molecule type" value="Genomic_DNA"/>
</dbReference>
<gene>
    <name evidence="3" type="ORF">JK386_07475</name>
</gene>
<accession>A0A938Y5R3</accession>
<protein>
    <submittedName>
        <fullName evidence="3">Uncharacterized protein</fullName>
    </submittedName>
</protein>
<evidence type="ECO:0000313" key="4">
    <source>
        <dbReference type="Proteomes" id="UP000663791"/>
    </source>
</evidence>
<name>A0A938Y5R3_9ACTN</name>
<keyword evidence="1" id="KW-0175">Coiled coil</keyword>
<sequence length="187" mass="19721">MLPELAGLSPKTMAKESPKGLELAEDEITKVIKELQEQIKALEENRFEVDAHIAKSSLGQADLSPALARHHARAHGVVTDTLSALLLDLQKFQTAVREARGLIGSTDAAAEQDLKLILAGTEDLDLGRYAYDRAQRDHVHTPATDEPVADPGADPGAGPGVDPVADPGADRGAAAGSQTPANRTEQP</sequence>